<dbReference type="InterPro" id="IPR036779">
    <property type="entry name" value="LysM_dom_sf"/>
</dbReference>
<dbReference type="Proteomes" id="UP001396334">
    <property type="component" value="Unassembled WGS sequence"/>
</dbReference>
<dbReference type="Gene3D" id="3.10.350.10">
    <property type="entry name" value="LysM domain"/>
    <property type="match status" value="2"/>
</dbReference>
<proteinExistence type="inferred from homology"/>
<sequence>MEMKLNSSFADSDLGSSSKARTAFQWGGTISALFLLLMNRTGRRSHMLTNLLVLFLFASFPTELFKLIRGQFGCWVGFLAVASNLFFPETFQVPRFILLVITPDWLAHSFLVQAQQPYVGRRTTDCNNPDTSDSVLGYTCNGVNSSCQSYLVFRPQPLFNNVTSISNLLSSDPSQIAEINQVSETAMLGSNELVIVPVNCSCSGDHYQRNTSYTVQSGDGYLRIANNTFEALSTCQAIQNQQPGILSQNLQPGMRITVPLRCACPTRNQTDAGINYLLSYLVAEGDTVDGISGLFGADPQRILEANQLSADVINFFTTLLVPLRNPPSRVTLPPPPPPPPPSAIPPPNSPPSGSSSRTWIYILAGVIGGVGLISVLCLVIFCMFFRKTKKKSDPVISSESFEALEKPLEKSLEDGSQDFLDSMSSIGQSINLKIYKFGELQLATDNFGPSNHIKGSVYRSVINGDFAAIKKVHGDVSKEIQLLNKVNHSNLIRLSGVCINEGNWYLVYEYVANGALSDWIFNQDDSRKFLSWKHRIQIALDVATGLNYLHSFANPPHVHKDLKTSNVLLDSDFRAKITNFALARSTEGREGEFALTRHIVGTKGYMAPEYLENGLVSTKLDVYAFGVLLLEVITGKEVAALYGDKDTNLSDVVSDVLDTGKEGLKHLIEPYMLENYPSELTIVVVQLINSCLKNNPTARPAMDEIAQSLSRILTTSSAWDSSSNMSWSQTSTGSY</sequence>
<dbReference type="SMART" id="SM00220">
    <property type="entry name" value="S_TKc"/>
    <property type="match status" value="1"/>
</dbReference>
<comment type="caution">
    <text evidence="10">The sequence shown here is derived from an EMBL/GenBank/DDBJ whole genome shotgun (WGS) entry which is preliminary data.</text>
</comment>
<dbReference type="SUPFAM" id="SSF56112">
    <property type="entry name" value="Protein kinase-like (PK-like)"/>
    <property type="match status" value="1"/>
</dbReference>
<comment type="subcellular location">
    <subcellularLocation>
        <location evidence="1">Membrane</location>
        <topology evidence="1">Multi-pass membrane protein</topology>
    </subcellularLocation>
</comment>
<evidence type="ECO:0000256" key="7">
    <source>
        <dbReference type="SAM" id="Phobius"/>
    </source>
</evidence>
<keyword evidence="3 7" id="KW-0812">Transmembrane</keyword>
<reference evidence="10 11" key="1">
    <citation type="journal article" date="2024" name="G3 (Bethesda)">
        <title>Genome assembly of Hibiscus sabdariffa L. provides insights into metabolisms of medicinal natural products.</title>
        <authorList>
            <person name="Kim T."/>
        </authorList>
    </citation>
    <scope>NUCLEOTIDE SEQUENCE [LARGE SCALE GENOMIC DNA]</scope>
    <source>
        <strain evidence="10">TK-2024</strain>
        <tissue evidence="10">Old leaves</tissue>
    </source>
</reference>
<evidence type="ECO:0008006" key="12">
    <source>
        <dbReference type="Google" id="ProtNLM"/>
    </source>
</evidence>
<evidence type="ECO:0000256" key="6">
    <source>
        <dbReference type="SAM" id="MobiDB-lite"/>
    </source>
</evidence>
<feature type="domain" description="LysM" evidence="9">
    <location>
        <begin position="211"/>
        <end position="258"/>
    </location>
</feature>
<dbReference type="EMBL" id="JBBPBN010000114">
    <property type="protein sequence ID" value="KAK8978226.1"/>
    <property type="molecule type" value="Genomic_DNA"/>
</dbReference>
<evidence type="ECO:0000256" key="3">
    <source>
        <dbReference type="ARBA" id="ARBA00022692"/>
    </source>
</evidence>
<feature type="domain" description="Protein kinase" evidence="8">
    <location>
        <begin position="420"/>
        <end position="713"/>
    </location>
</feature>
<dbReference type="InterPro" id="IPR011009">
    <property type="entry name" value="Kinase-like_dom_sf"/>
</dbReference>
<feature type="domain" description="LysM" evidence="9">
    <location>
        <begin position="278"/>
        <end position="321"/>
    </location>
</feature>
<evidence type="ECO:0000256" key="4">
    <source>
        <dbReference type="ARBA" id="ARBA00022989"/>
    </source>
</evidence>
<feature type="region of interest" description="Disordered" evidence="6">
    <location>
        <begin position="327"/>
        <end position="351"/>
    </location>
</feature>
<evidence type="ECO:0000313" key="11">
    <source>
        <dbReference type="Proteomes" id="UP001396334"/>
    </source>
</evidence>
<evidence type="ECO:0000313" key="10">
    <source>
        <dbReference type="EMBL" id="KAK8978226.1"/>
    </source>
</evidence>
<comment type="similarity">
    <text evidence="2">Belongs to the Cold-regulated 413 protein family.</text>
</comment>
<dbReference type="Pfam" id="PF00069">
    <property type="entry name" value="Pkinase"/>
    <property type="match status" value="1"/>
</dbReference>
<dbReference type="PROSITE" id="PS50011">
    <property type="entry name" value="PROTEIN_KINASE_DOM"/>
    <property type="match status" value="1"/>
</dbReference>
<name>A0ABR2NQ65_9ROSI</name>
<dbReference type="SMART" id="SM00257">
    <property type="entry name" value="LysM"/>
    <property type="match status" value="2"/>
</dbReference>
<dbReference type="Pfam" id="PF23446">
    <property type="entry name" value="LysM1_NFP_LYK"/>
    <property type="match status" value="1"/>
</dbReference>
<dbReference type="PANTHER" id="PTHR45927:SF11">
    <property type="entry name" value="LYSM DOMAIN RECEPTOR-LIKE KINASE 4"/>
    <property type="match status" value="1"/>
</dbReference>
<dbReference type="Pfam" id="PF23473">
    <property type="entry name" value="LysM3_LYK4_5"/>
    <property type="match status" value="1"/>
</dbReference>
<dbReference type="InterPro" id="IPR056562">
    <property type="entry name" value="LysM2_CERK1_LYK3_4_5"/>
</dbReference>
<keyword evidence="5 7" id="KW-0472">Membrane</keyword>
<dbReference type="Pfam" id="PF23472">
    <property type="entry name" value="LysM2_CERK1_LYK3_4_5"/>
    <property type="match status" value="1"/>
</dbReference>
<keyword evidence="4 7" id="KW-1133">Transmembrane helix</keyword>
<accession>A0ABR2NQ65</accession>
<feature type="transmembrane region" description="Helical" evidence="7">
    <location>
        <begin position="359"/>
        <end position="385"/>
    </location>
</feature>
<organism evidence="10 11">
    <name type="scientific">Hibiscus sabdariffa</name>
    <name type="common">roselle</name>
    <dbReference type="NCBI Taxonomy" id="183260"/>
    <lineage>
        <taxon>Eukaryota</taxon>
        <taxon>Viridiplantae</taxon>
        <taxon>Streptophyta</taxon>
        <taxon>Embryophyta</taxon>
        <taxon>Tracheophyta</taxon>
        <taxon>Spermatophyta</taxon>
        <taxon>Magnoliopsida</taxon>
        <taxon>eudicotyledons</taxon>
        <taxon>Gunneridae</taxon>
        <taxon>Pentapetalae</taxon>
        <taxon>rosids</taxon>
        <taxon>malvids</taxon>
        <taxon>Malvales</taxon>
        <taxon>Malvaceae</taxon>
        <taxon>Malvoideae</taxon>
        <taxon>Hibiscus</taxon>
    </lineage>
</organism>
<dbReference type="InterPro" id="IPR018392">
    <property type="entry name" value="LysM"/>
</dbReference>
<evidence type="ECO:0000259" key="8">
    <source>
        <dbReference type="PROSITE" id="PS50011"/>
    </source>
</evidence>
<feature type="compositionally biased region" description="Pro residues" evidence="6">
    <location>
        <begin position="332"/>
        <end position="350"/>
    </location>
</feature>
<dbReference type="Gene3D" id="3.30.200.20">
    <property type="entry name" value="Phosphorylase Kinase, domain 1"/>
    <property type="match status" value="1"/>
</dbReference>
<dbReference type="InterPro" id="IPR056563">
    <property type="entry name" value="LysM3_LYK4_5"/>
</dbReference>
<dbReference type="PANTHER" id="PTHR45927">
    <property type="entry name" value="LYSM-DOMAIN RECEPTOR-LIKE KINASE-RELATED"/>
    <property type="match status" value="1"/>
</dbReference>
<evidence type="ECO:0000256" key="2">
    <source>
        <dbReference type="ARBA" id="ARBA00005852"/>
    </source>
</evidence>
<dbReference type="InterPro" id="IPR052611">
    <property type="entry name" value="Plant_RLK_LysM"/>
</dbReference>
<dbReference type="PROSITE" id="PS51782">
    <property type="entry name" value="LYSM"/>
    <property type="match status" value="2"/>
</dbReference>
<evidence type="ECO:0000259" key="9">
    <source>
        <dbReference type="PROSITE" id="PS51782"/>
    </source>
</evidence>
<protein>
    <recommendedName>
        <fullName evidence="12">LysM domain receptor-like kinase 4</fullName>
    </recommendedName>
</protein>
<evidence type="ECO:0000256" key="1">
    <source>
        <dbReference type="ARBA" id="ARBA00004141"/>
    </source>
</evidence>
<dbReference type="InterPro" id="IPR000719">
    <property type="entry name" value="Prot_kinase_dom"/>
</dbReference>
<dbReference type="Gene3D" id="1.10.510.10">
    <property type="entry name" value="Transferase(Phosphotransferase) domain 1"/>
    <property type="match status" value="1"/>
</dbReference>
<dbReference type="InterPro" id="IPR008892">
    <property type="entry name" value="COR413"/>
</dbReference>
<dbReference type="CDD" id="cd00118">
    <property type="entry name" value="LysM"/>
    <property type="match status" value="1"/>
</dbReference>
<dbReference type="InterPro" id="IPR056561">
    <property type="entry name" value="NFP_LYK_LysM1"/>
</dbReference>
<dbReference type="Pfam" id="PF05562">
    <property type="entry name" value="WCOR413"/>
    <property type="match status" value="1"/>
</dbReference>
<gene>
    <name evidence="10" type="ORF">V6N11_063017</name>
</gene>
<evidence type="ECO:0000256" key="5">
    <source>
        <dbReference type="ARBA" id="ARBA00023136"/>
    </source>
</evidence>
<keyword evidence="11" id="KW-1185">Reference proteome</keyword>